<dbReference type="PROSITE" id="PS00769">
    <property type="entry name" value="TRANSTHYRETIN_2"/>
    <property type="match status" value="1"/>
</dbReference>
<evidence type="ECO:0000256" key="6">
    <source>
        <dbReference type="ARBA" id="ARBA00017539"/>
    </source>
</evidence>
<protein>
    <recommendedName>
        <fullName evidence="6 10">5-hydroxyisourate hydrolase</fullName>
        <shortName evidence="10">HIU hydrolase</shortName>
        <shortName evidence="10">HIUHase</shortName>
        <ecNumber evidence="5 10">3.5.2.17</ecNumber>
    </recommendedName>
</protein>
<dbReference type="GO" id="GO:0006144">
    <property type="term" value="P:purine nucleobase metabolic process"/>
    <property type="evidence" value="ECO:0007669"/>
    <property type="project" value="UniProtKB-KW"/>
</dbReference>
<feature type="signal peptide" evidence="11">
    <location>
        <begin position="1"/>
        <end position="23"/>
    </location>
</feature>
<dbReference type="CDD" id="cd05822">
    <property type="entry name" value="TLP_HIUase"/>
    <property type="match status" value="1"/>
</dbReference>
<dbReference type="InterPro" id="IPR036817">
    <property type="entry name" value="Transthyretin/HIU_hydrolase_sf"/>
</dbReference>
<dbReference type="SMART" id="SM00095">
    <property type="entry name" value="TR_THY"/>
    <property type="match status" value="1"/>
</dbReference>
<sequence>MKTSHALIATLLLATGVSASAVAAQPAAAKNPLSVHVLNLQTGQPTAGIEVELDQKQQDNWVKLATGVTDNNGRISALFPQDKTASAGSYRVVFKTGDFYKKNNQKTFFPEIPVEFNMDANGEHYHIPLLLSPFGYSTYRGN</sequence>
<evidence type="ECO:0000313" key="13">
    <source>
        <dbReference type="EMBL" id="ORM54132.1"/>
    </source>
</evidence>
<evidence type="ECO:0000256" key="7">
    <source>
        <dbReference type="ARBA" id="ARBA00022631"/>
    </source>
</evidence>
<dbReference type="InterPro" id="IPR023419">
    <property type="entry name" value="Transthyretin_CS"/>
</dbReference>
<evidence type="ECO:0000259" key="12">
    <source>
        <dbReference type="SMART" id="SM00095"/>
    </source>
</evidence>
<proteinExistence type="inferred from homology"/>
<keyword evidence="7 10" id="KW-0659">Purine metabolism</keyword>
<accession>A0A1X1BYU3</accession>
<evidence type="ECO:0000256" key="9">
    <source>
        <dbReference type="PIRSR" id="PIRSR600895-51"/>
    </source>
</evidence>
<feature type="binding site" evidence="9">
    <location>
        <position position="139"/>
    </location>
    <ligand>
        <name>substrate</name>
    </ligand>
</feature>
<dbReference type="SUPFAM" id="SSF49472">
    <property type="entry name" value="Transthyretin (synonym: prealbumin)"/>
    <property type="match status" value="1"/>
</dbReference>
<dbReference type="PRINTS" id="PR00189">
    <property type="entry name" value="TRNSTHYRETIN"/>
</dbReference>
<evidence type="ECO:0000256" key="5">
    <source>
        <dbReference type="ARBA" id="ARBA00012609"/>
    </source>
</evidence>
<comment type="caution">
    <text evidence="13">The sequence shown here is derived from an EMBL/GenBank/DDBJ whole genome shotgun (WGS) entry which is preliminary data.</text>
</comment>
<organism evidence="13 14">
    <name type="scientific">Pantoea conspicua</name>
    <dbReference type="NCBI Taxonomy" id="472705"/>
    <lineage>
        <taxon>Bacteria</taxon>
        <taxon>Pseudomonadati</taxon>
        <taxon>Pseudomonadota</taxon>
        <taxon>Gammaproteobacteria</taxon>
        <taxon>Enterobacterales</taxon>
        <taxon>Erwiniaceae</taxon>
        <taxon>Pantoea</taxon>
    </lineage>
</organism>
<dbReference type="GO" id="GO:0033971">
    <property type="term" value="F:hydroxyisourate hydrolase activity"/>
    <property type="evidence" value="ECO:0007669"/>
    <property type="project" value="UniProtKB-EC"/>
</dbReference>
<evidence type="ECO:0000256" key="1">
    <source>
        <dbReference type="ARBA" id="ARBA00001043"/>
    </source>
</evidence>
<keyword evidence="8 10" id="KW-0378">Hydrolase</keyword>
<dbReference type="Pfam" id="PF00576">
    <property type="entry name" value="Transthyretin"/>
    <property type="match status" value="1"/>
</dbReference>
<dbReference type="InterPro" id="IPR014306">
    <property type="entry name" value="Hydroxyisourate_hydrolase"/>
</dbReference>
<dbReference type="AlphaFoldDB" id="A0A1X1BYU3"/>
<feature type="chain" id="PRO_5012394219" description="5-hydroxyisourate hydrolase" evidence="11">
    <location>
        <begin position="24"/>
        <end position="142"/>
    </location>
</feature>
<feature type="domain" description="Transthyretin/hydroxyisourate hydrolase" evidence="12">
    <location>
        <begin position="28"/>
        <end position="142"/>
    </location>
</feature>
<keyword evidence="11" id="KW-0732">Signal</keyword>
<feature type="binding site" evidence="9">
    <location>
        <position position="36"/>
    </location>
    <ligand>
        <name>substrate</name>
    </ligand>
</feature>
<dbReference type="RefSeq" id="WP_094120035.1">
    <property type="nucleotide sequence ID" value="NZ_MLFN01000011.1"/>
</dbReference>
<dbReference type="InterPro" id="IPR000895">
    <property type="entry name" value="Transthyretin/HIU_hydrolase"/>
</dbReference>
<dbReference type="InterPro" id="IPR023416">
    <property type="entry name" value="Transthyretin/HIU_hydrolase_d"/>
</dbReference>
<comment type="subunit">
    <text evidence="4 10">Homotetramer.</text>
</comment>
<evidence type="ECO:0000256" key="3">
    <source>
        <dbReference type="ARBA" id="ARBA00009850"/>
    </source>
</evidence>
<evidence type="ECO:0000256" key="11">
    <source>
        <dbReference type="SAM" id="SignalP"/>
    </source>
</evidence>
<dbReference type="PANTHER" id="PTHR10395:SF7">
    <property type="entry name" value="5-HYDROXYISOURATE HYDROLASE"/>
    <property type="match status" value="1"/>
</dbReference>
<dbReference type="Gene3D" id="2.60.40.180">
    <property type="entry name" value="Transthyretin/hydroxyisourate hydrolase domain"/>
    <property type="match status" value="1"/>
</dbReference>
<dbReference type="STRING" id="472705.GCA_001743465_01028"/>
<dbReference type="Proteomes" id="UP000193933">
    <property type="component" value="Unassembled WGS sequence"/>
</dbReference>
<dbReference type="PANTHER" id="PTHR10395">
    <property type="entry name" value="URICASE AND TRANSTHYRETIN-RELATED"/>
    <property type="match status" value="1"/>
</dbReference>
<evidence type="ECO:0000313" key="14">
    <source>
        <dbReference type="Proteomes" id="UP000193933"/>
    </source>
</evidence>
<comment type="catalytic activity">
    <reaction evidence="1 10">
        <text>5-hydroxyisourate + H2O = 5-hydroxy-2-oxo-4-ureido-2,5-dihydro-1H-imidazole-5-carboxylate + H(+)</text>
        <dbReference type="Rhea" id="RHEA:23736"/>
        <dbReference type="ChEBI" id="CHEBI:15377"/>
        <dbReference type="ChEBI" id="CHEBI:15378"/>
        <dbReference type="ChEBI" id="CHEBI:18072"/>
        <dbReference type="ChEBI" id="CHEBI:58639"/>
        <dbReference type="EC" id="3.5.2.17"/>
    </reaction>
</comment>
<reference evidence="13 14" key="1">
    <citation type="journal article" date="2017" name="Antonie Van Leeuwenhoek">
        <title>Phylogenomic resolution of the bacterial genus Pantoea and its relationship with Erwinia and Tatumella.</title>
        <authorList>
            <person name="Palmer M."/>
            <person name="Steenkamp E.T."/>
            <person name="Coetzee M.P."/>
            <person name="Chan W.Y."/>
            <person name="van Zyl E."/>
            <person name="De Maayer P."/>
            <person name="Coutinho T.A."/>
            <person name="Blom J."/>
            <person name="Smits T.H."/>
            <person name="Duffy B."/>
            <person name="Venter S.N."/>
        </authorList>
    </citation>
    <scope>NUCLEOTIDE SEQUENCE [LARGE SCALE GENOMIC DNA]</scope>
    <source>
        <strain evidence="13 14">LMG 24534</strain>
    </source>
</reference>
<dbReference type="NCBIfam" id="TIGR02962">
    <property type="entry name" value="hdxy_isourate"/>
    <property type="match status" value="1"/>
</dbReference>
<comment type="function">
    <text evidence="2">Catalyzes the hydrolysis of 5-hydroxyisourate (HIU) to 2-oxo-4-hydroxy-4-carboxy-5-ureidoimidazoline (OHCU).</text>
</comment>
<dbReference type="OrthoDB" id="9792386at2"/>
<name>A0A1X1BYU3_9GAMM</name>
<gene>
    <name evidence="13" type="ORF">HA41_06045</name>
</gene>
<evidence type="ECO:0000256" key="4">
    <source>
        <dbReference type="ARBA" id="ARBA00011881"/>
    </source>
</evidence>
<keyword evidence="14" id="KW-1185">Reference proteome</keyword>
<evidence type="ECO:0000256" key="10">
    <source>
        <dbReference type="RuleBase" id="RU361270"/>
    </source>
</evidence>
<evidence type="ECO:0000256" key="8">
    <source>
        <dbReference type="ARBA" id="ARBA00022801"/>
    </source>
</evidence>
<dbReference type="EMBL" id="MLFN01000011">
    <property type="protein sequence ID" value="ORM54132.1"/>
    <property type="molecule type" value="Genomic_DNA"/>
</dbReference>
<dbReference type="EC" id="3.5.2.17" evidence="5 10"/>
<evidence type="ECO:0000256" key="2">
    <source>
        <dbReference type="ARBA" id="ARBA00002704"/>
    </source>
</evidence>
<feature type="binding site" evidence="9">
    <location>
        <position position="74"/>
    </location>
    <ligand>
        <name>substrate</name>
    </ligand>
</feature>
<comment type="similarity">
    <text evidence="3 10">Belongs to the transthyretin family. 5-hydroxyisourate hydrolase subfamily.</text>
</comment>